<dbReference type="PANTHER" id="PTHR30267:SF2">
    <property type="entry name" value="PROTEIN PRKA"/>
    <property type="match status" value="1"/>
</dbReference>
<evidence type="ECO:0000259" key="1">
    <source>
        <dbReference type="SMART" id="SM00763"/>
    </source>
</evidence>
<evidence type="ECO:0000313" key="3">
    <source>
        <dbReference type="Proteomes" id="UP000027153"/>
    </source>
</evidence>
<keyword evidence="2" id="KW-0418">Kinase</keyword>
<accession>A0A062V9I9</accession>
<dbReference type="OrthoDB" id="191283at2157"/>
<dbReference type="RefSeq" id="WP_048090041.1">
    <property type="nucleotide sequence ID" value="NZ_JMIY01000003.1"/>
</dbReference>
<dbReference type="Proteomes" id="UP000027153">
    <property type="component" value="Unassembled WGS sequence"/>
</dbReference>
<dbReference type="Pfam" id="PF08298">
    <property type="entry name" value="AAA_PrkA"/>
    <property type="match status" value="1"/>
</dbReference>
<dbReference type="Pfam" id="PF06798">
    <property type="entry name" value="PrkA"/>
    <property type="match status" value="1"/>
</dbReference>
<dbReference type="SUPFAM" id="SSF52540">
    <property type="entry name" value="P-loop containing nucleoside triphosphate hydrolases"/>
    <property type="match status" value="1"/>
</dbReference>
<protein>
    <submittedName>
        <fullName evidence="2">Putative Ser protein kinase</fullName>
    </submittedName>
</protein>
<name>A0A062V9I9_9EURY</name>
<feature type="domain" description="PrkA AAA" evidence="1">
    <location>
        <begin position="33"/>
        <end position="441"/>
    </location>
</feature>
<evidence type="ECO:0000313" key="2">
    <source>
        <dbReference type="EMBL" id="KCZ72015.1"/>
    </source>
</evidence>
<keyword evidence="2" id="KW-0808">Transferase</keyword>
<dbReference type="SMART" id="SM00763">
    <property type="entry name" value="AAA_PrkA"/>
    <property type="match status" value="1"/>
</dbReference>
<dbReference type="AlphaFoldDB" id="A0A062V9I9"/>
<dbReference type="InterPro" id="IPR027417">
    <property type="entry name" value="P-loop_NTPase"/>
</dbReference>
<dbReference type="GO" id="GO:0004672">
    <property type="term" value="F:protein kinase activity"/>
    <property type="evidence" value="ECO:0007669"/>
    <property type="project" value="TreeGrafter"/>
</dbReference>
<keyword evidence="3" id="KW-1185">Reference proteome</keyword>
<dbReference type="InterPro" id="IPR010650">
    <property type="entry name" value="PrkA_C"/>
</dbReference>
<reference evidence="2 3" key="1">
    <citation type="journal article" date="2013" name="Nature">
        <title>Anaerobic oxidation of methane coupled to nitrate reduction in a novel archaeal lineage.</title>
        <authorList>
            <person name="Haroon M.F."/>
            <person name="Hu S."/>
            <person name="Shi Y."/>
            <person name="Imelfort M."/>
            <person name="Keller J."/>
            <person name="Hugenholtz P."/>
            <person name="Yuan Z."/>
            <person name="Tyson G.W."/>
        </authorList>
    </citation>
    <scope>NUCLEOTIDE SEQUENCE [LARGE SCALE GENOMIC DNA]</scope>
    <source>
        <strain evidence="2 3">ANME-2d</strain>
    </source>
</reference>
<organism evidence="2 3">
    <name type="scientific">Candidatus Methanoperedens nitratireducens</name>
    <dbReference type="NCBI Taxonomy" id="1392998"/>
    <lineage>
        <taxon>Archaea</taxon>
        <taxon>Methanobacteriati</taxon>
        <taxon>Methanobacteriota</taxon>
        <taxon>Stenosarchaea group</taxon>
        <taxon>Methanomicrobia</taxon>
        <taxon>Methanosarcinales</taxon>
        <taxon>ANME-2 cluster</taxon>
        <taxon>Candidatus Methanoperedentaceae</taxon>
        <taxon>Candidatus Methanoperedens</taxon>
    </lineage>
</organism>
<gene>
    <name evidence="2" type="ORF">ANME2D_01415</name>
</gene>
<dbReference type="InterPro" id="IPR013153">
    <property type="entry name" value="Prk_AAA"/>
</dbReference>
<dbReference type="PANTHER" id="PTHR30267">
    <property type="entry name" value="PROTEIN KINASE PRKA"/>
    <property type="match status" value="1"/>
</dbReference>
<comment type="caution">
    <text evidence="2">The sequence shown here is derived from an EMBL/GenBank/DDBJ whole genome shotgun (WGS) entry which is preliminary data.</text>
</comment>
<sequence length="743" mass="85817">MENQETVKELKEVLYLGDDVIRIDPDEFEQKEMSLDDFLTMFEEHPSLGFNAFQRLYAALRMFGTEESRKHWKHRRWRFLDDRIESPWKRAGATNPFEIYLYGVEEAVNEIMHHLEEACINRDAQSRFFILIGPPSSAKTDLINLMAYTLDGYTTKPEGELYSIKFELDGASEFFGGLTEIYCPTHENPLNFIDRKKLKPILEELNSRVHPDSRWREIYPAFSRCPTCQHVIQVLKNNGIENWKERIKVVNLLPQTDVMMEEFRPTAEKAYDPSKIFGGSANMKRFSKILDKEHPLVLNYGIGGAVDAPSPQHHIVHFSEMYKAHEVGLLDEVLDLITSRNLKVIGKYDVRIDSVIFATTNLEEYGKISSIPRLGEYLKTRSNKIVMGHLVVMDDLAEALKRRIFKNLPEKRGIHVPPHYVERLLAPIAVLSTLDAPDSALKVTLLQKALVYNGEIPHGFERKLEEMHQELKDAAQLKPMEELTEGIKYGIPFRFFQDLPARLLLALDKIPQESKAEIMDSNYKGCLSMVNILSFYNEVVRTYDGINLETRRRIVDMRTPGQKGEPAELSLFEANELYHQSIVKDVSKAILGEERIKNIALRYLSQVYEDEIGKREYKDKTGKTQYIDYSFLEAIEKASGIANPKDFRKNFANHVKYRLHDFTSEKYPMERLTQQLLVEDRTFRKAIEDYAIRNVLPGMVDDVSIVYSPANEPVMQELYKAGYCKSCASIALQMASKVRKEKK</sequence>
<proteinExistence type="predicted"/>
<dbReference type="EMBL" id="JMIY01000003">
    <property type="protein sequence ID" value="KCZ72015.1"/>
    <property type="molecule type" value="Genomic_DNA"/>
</dbReference>